<evidence type="ECO:0000313" key="1">
    <source>
        <dbReference type="Proteomes" id="UP000095283"/>
    </source>
</evidence>
<dbReference type="Proteomes" id="UP000095283">
    <property type="component" value="Unplaced"/>
</dbReference>
<dbReference type="WBParaSite" id="Hba_03237">
    <property type="protein sequence ID" value="Hba_03237"/>
    <property type="gene ID" value="Hba_03237"/>
</dbReference>
<organism evidence="1 2">
    <name type="scientific">Heterorhabditis bacteriophora</name>
    <name type="common">Entomopathogenic nematode worm</name>
    <dbReference type="NCBI Taxonomy" id="37862"/>
    <lineage>
        <taxon>Eukaryota</taxon>
        <taxon>Metazoa</taxon>
        <taxon>Ecdysozoa</taxon>
        <taxon>Nematoda</taxon>
        <taxon>Chromadorea</taxon>
        <taxon>Rhabditida</taxon>
        <taxon>Rhabditina</taxon>
        <taxon>Rhabditomorpha</taxon>
        <taxon>Strongyloidea</taxon>
        <taxon>Heterorhabditidae</taxon>
        <taxon>Heterorhabditis</taxon>
    </lineage>
</organism>
<keyword evidence="1" id="KW-1185">Reference proteome</keyword>
<dbReference type="AlphaFoldDB" id="A0A1I7WE98"/>
<accession>A0A1I7WE98</accession>
<evidence type="ECO:0000313" key="2">
    <source>
        <dbReference type="WBParaSite" id="Hba_03237"/>
    </source>
</evidence>
<proteinExistence type="predicted"/>
<name>A0A1I7WE98_HETBA</name>
<reference evidence="2" key="1">
    <citation type="submission" date="2016-11" db="UniProtKB">
        <authorList>
            <consortium name="WormBaseParasite"/>
        </authorList>
    </citation>
    <scope>IDENTIFICATION</scope>
</reference>
<sequence length="100" mass="11035">MIFHVSFTDPSLNREWVELIVSYDLFLRRHIDGRVVSQAVWMHSKVGLSAGLLSSPSSYSMRHTHGASESRKWALSGVPSTEGFPLRLACLGDSSDGLCV</sequence>
<protein>
    <submittedName>
        <fullName evidence="2">Uncharacterized protein</fullName>
    </submittedName>
</protein>